<evidence type="ECO:0000259" key="1">
    <source>
        <dbReference type="PROSITE" id="PS51352"/>
    </source>
</evidence>
<sequence length="285" mass="30790">MGCAQSTEGVSPAVSLAQTYERLALDGWTDEDLTAFIGAVSAQGKLPEYDQILAAAKHPSLPEEDHTGAAFFDALAWYTDKTVIRRLDGQLTLADVDAAVDLWARQYADAATQGGDATGRRQKWKLLQKLKLIEREIKGRAAAGQGSFYPYSPHELNQVDASKPWNEANTIDTAEEFEARVIAGSYAQPVLVKYGLPYCAHCLLLEHLGSVPAAAEKYSGKVDVVKLWWDPHDPAKADITAVARAQGVTSSPFFMVYSAGKVVAQGYAFPDENGDGLEDLLAGVV</sequence>
<dbReference type="CDD" id="cd02947">
    <property type="entry name" value="TRX_family"/>
    <property type="match status" value="1"/>
</dbReference>
<name>A0A7S3T7Z6_EMIHU</name>
<dbReference type="Pfam" id="PF00085">
    <property type="entry name" value="Thioredoxin"/>
    <property type="match status" value="1"/>
</dbReference>
<gene>
    <name evidence="2" type="ORF">EHUX00137_LOCUS33803</name>
</gene>
<dbReference type="Gene3D" id="3.40.30.10">
    <property type="entry name" value="Glutaredoxin"/>
    <property type="match status" value="1"/>
</dbReference>
<dbReference type="AlphaFoldDB" id="A0A7S3T7Z6"/>
<feature type="domain" description="Thioredoxin" evidence="1">
    <location>
        <begin position="168"/>
        <end position="285"/>
    </location>
</feature>
<accession>A0A7S3T7Z6</accession>
<dbReference type="SUPFAM" id="SSF52833">
    <property type="entry name" value="Thioredoxin-like"/>
    <property type="match status" value="1"/>
</dbReference>
<reference evidence="2" key="1">
    <citation type="submission" date="2021-01" db="EMBL/GenBank/DDBJ databases">
        <authorList>
            <person name="Corre E."/>
            <person name="Pelletier E."/>
            <person name="Niang G."/>
            <person name="Scheremetjew M."/>
            <person name="Finn R."/>
            <person name="Kale V."/>
            <person name="Holt S."/>
            <person name="Cochrane G."/>
            <person name="Meng A."/>
            <person name="Brown T."/>
            <person name="Cohen L."/>
        </authorList>
    </citation>
    <scope>NUCLEOTIDE SEQUENCE</scope>
    <source>
        <strain evidence="2">379</strain>
    </source>
</reference>
<dbReference type="PROSITE" id="PS51352">
    <property type="entry name" value="THIOREDOXIN_2"/>
    <property type="match status" value="1"/>
</dbReference>
<proteinExistence type="predicted"/>
<organism evidence="2">
    <name type="scientific">Emiliania huxleyi</name>
    <name type="common">Coccolithophore</name>
    <name type="synonym">Pontosphaera huxleyi</name>
    <dbReference type="NCBI Taxonomy" id="2903"/>
    <lineage>
        <taxon>Eukaryota</taxon>
        <taxon>Haptista</taxon>
        <taxon>Haptophyta</taxon>
        <taxon>Prymnesiophyceae</taxon>
        <taxon>Isochrysidales</taxon>
        <taxon>Noelaerhabdaceae</taxon>
        <taxon>Emiliania</taxon>
    </lineage>
</organism>
<protein>
    <recommendedName>
        <fullName evidence="1">Thioredoxin domain-containing protein</fullName>
    </recommendedName>
</protein>
<dbReference type="EMBL" id="HBIR01043320">
    <property type="protein sequence ID" value="CAE0576556.1"/>
    <property type="molecule type" value="Transcribed_RNA"/>
</dbReference>
<dbReference type="InterPro" id="IPR013766">
    <property type="entry name" value="Thioredoxin_domain"/>
</dbReference>
<dbReference type="InterPro" id="IPR036249">
    <property type="entry name" value="Thioredoxin-like_sf"/>
</dbReference>
<evidence type="ECO:0000313" key="2">
    <source>
        <dbReference type="EMBL" id="CAE0576556.1"/>
    </source>
</evidence>